<evidence type="ECO:0000313" key="5">
    <source>
        <dbReference type="Proteomes" id="UP000530268"/>
    </source>
</evidence>
<dbReference type="RefSeq" id="WP_184568251.1">
    <property type="nucleotide sequence ID" value="NZ_JACIEI010000024.1"/>
</dbReference>
<dbReference type="EMBL" id="JACIEI010000024">
    <property type="protein sequence ID" value="MBB3996003.1"/>
    <property type="molecule type" value="Genomic_DNA"/>
</dbReference>
<dbReference type="AlphaFoldDB" id="A0A7W6H2N8"/>
<sequence length="170" mass="17352">MVLKALMMTATASALIAGGAMAQDTNTSGSAAPTATEMPVEAPERAPTFTSINEMTVGDIVGENVYEASGATIGEIDYIAGSGGAASAVVGIGGFLGLGEYTVALPLSDFTYDADQQMVKVDTTKDALKEQPEFDETDVESLPEETRLSGLMASVDTTAPSRGAATDTSN</sequence>
<evidence type="ECO:0000256" key="1">
    <source>
        <dbReference type="SAM" id="MobiDB-lite"/>
    </source>
</evidence>
<comment type="caution">
    <text evidence="4">The sequence shown here is derived from an EMBL/GenBank/DDBJ whole genome shotgun (WGS) entry which is preliminary data.</text>
</comment>
<reference evidence="4 5" key="1">
    <citation type="submission" date="2020-08" db="EMBL/GenBank/DDBJ databases">
        <title>Genomic Encyclopedia of Type Strains, Phase IV (KMG-IV): sequencing the most valuable type-strain genomes for metagenomic binning, comparative biology and taxonomic classification.</title>
        <authorList>
            <person name="Goeker M."/>
        </authorList>
    </citation>
    <scope>NUCLEOTIDE SEQUENCE [LARGE SCALE GENOMIC DNA]</scope>
    <source>
        <strain evidence="4 5">DSM 102234</strain>
    </source>
</reference>
<evidence type="ECO:0000313" key="4">
    <source>
        <dbReference type="EMBL" id="MBB3996003.1"/>
    </source>
</evidence>
<organism evidence="4 5">
    <name type="scientific">Sulfitobacter undariae</name>
    <dbReference type="NCBI Taxonomy" id="1563671"/>
    <lineage>
        <taxon>Bacteria</taxon>
        <taxon>Pseudomonadati</taxon>
        <taxon>Pseudomonadota</taxon>
        <taxon>Alphaproteobacteria</taxon>
        <taxon>Rhodobacterales</taxon>
        <taxon>Roseobacteraceae</taxon>
        <taxon>Sulfitobacter</taxon>
    </lineage>
</organism>
<protein>
    <recommendedName>
        <fullName evidence="3">PRC-barrel domain-containing protein</fullName>
    </recommendedName>
</protein>
<dbReference type="InterPro" id="IPR027275">
    <property type="entry name" value="PRC-brl_dom"/>
</dbReference>
<feature type="signal peptide" evidence="2">
    <location>
        <begin position="1"/>
        <end position="22"/>
    </location>
</feature>
<feature type="region of interest" description="Disordered" evidence="1">
    <location>
        <begin position="129"/>
        <end position="170"/>
    </location>
</feature>
<evidence type="ECO:0000256" key="2">
    <source>
        <dbReference type="SAM" id="SignalP"/>
    </source>
</evidence>
<feature type="compositionally biased region" description="Polar residues" evidence="1">
    <location>
        <begin position="155"/>
        <end position="170"/>
    </location>
</feature>
<feature type="compositionally biased region" description="Acidic residues" evidence="1">
    <location>
        <begin position="133"/>
        <end position="143"/>
    </location>
</feature>
<dbReference type="SUPFAM" id="SSF50346">
    <property type="entry name" value="PRC-barrel domain"/>
    <property type="match status" value="1"/>
</dbReference>
<dbReference type="PANTHER" id="PTHR36505:SF1">
    <property type="entry name" value="BLR1072 PROTEIN"/>
    <property type="match status" value="1"/>
</dbReference>
<evidence type="ECO:0000259" key="3">
    <source>
        <dbReference type="Pfam" id="PF05239"/>
    </source>
</evidence>
<dbReference type="InterPro" id="IPR011033">
    <property type="entry name" value="PRC_barrel-like_sf"/>
</dbReference>
<dbReference type="Pfam" id="PF05239">
    <property type="entry name" value="PRC"/>
    <property type="match status" value="1"/>
</dbReference>
<name>A0A7W6H2N8_9RHOB</name>
<dbReference type="PANTHER" id="PTHR36505">
    <property type="entry name" value="BLR1072 PROTEIN"/>
    <property type="match status" value="1"/>
</dbReference>
<dbReference type="Gene3D" id="2.30.30.240">
    <property type="entry name" value="PRC-barrel domain"/>
    <property type="match status" value="1"/>
</dbReference>
<feature type="domain" description="PRC-barrel" evidence="3">
    <location>
        <begin position="53"/>
        <end position="127"/>
    </location>
</feature>
<gene>
    <name evidence="4" type="ORF">GGR95_003669</name>
</gene>
<keyword evidence="5" id="KW-1185">Reference proteome</keyword>
<feature type="chain" id="PRO_5031563504" description="PRC-barrel domain-containing protein" evidence="2">
    <location>
        <begin position="23"/>
        <end position="170"/>
    </location>
</feature>
<keyword evidence="2" id="KW-0732">Signal</keyword>
<accession>A0A7W6H2N8</accession>
<dbReference type="Proteomes" id="UP000530268">
    <property type="component" value="Unassembled WGS sequence"/>
</dbReference>
<proteinExistence type="predicted"/>